<keyword evidence="2" id="KW-0321">Glycogen metabolism</keyword>
<evidence type="ECO:0000256" key="5">
    <source>
        <dbReference type="ARBA" id="ARBA00022741"/>
    </source>
</evidence>
<dbReference type="CDD" id="cd04651">
    <property type="entry name" value="LbH_G1P_AT_C"/>
    <property type="match status" value="1"/>
</dbReference>
<sequence length="420" mass="46581">MENVVAMVLAGGAFSSLRILAGRRAKAAIPFGGIYRIIDFALSNLMNSNIDYVGILAQYRPASLIDHIEVGASWDLYGRTRSVKILPPYQGDDDSDWYKGTADAIYQNLNFITDHRPSEVLVLAGENIYSMDYQKLLQFHREKRADCTLVCNPLPTQDSHRFGITTLGDDGRILAYHEKPKTVSGTHYSAGVYVFNTQFLIDKLTEDAVKSGSRHNFADNIIPDMLNCGNAFYGYGFDDYWAYCGTIEEYWQANMDLLEDPPKLDLWRWKIRTNLDDRNVGGRQPAVFLPTAHVESSIVSSGCTIGGTVEHSVLSPGVVVEEGAVIRNSIIFHESVIRKGAILDRVISDKDVIVGERSRVGTRDVSVVNTEFLETFSSGITVLGKESQIGMDAQLGRNVMVFPGKSVKDQDYVESGGVIR</sequence>
<evidence type="ECO:0000256" key="6">
    <source>
        <dbReference type="ARBA" id="ARBA00022840"/>
    </source>
</evidence>
<evidence type="ECO:0000256" key="7">
    <source>
        <dbReference type="ARBA" id="ARBA00023056"/>
    </source>
</evidence>
<protein>
    <submittedName>
        <fullName evidence="11">Glucose-1-phosphate adenylyltransferase</fullName>
    </submittedName>
</protein>
<proteinExistence type="inferred from homology"/>
<comment type="similarity">
    <text evidence="1">Belongs to the bacterial/plant glucose-1-phosphate adenylyltransferase family.</text>
</comment>
<reference evidence="11 12" key="1">
    <citation type="submission" date="2017-10" db="EMBL/GenBank/DDBJ databases">
        <title>Novel microbial diversity and functional potential in the marine mammal oral microbiome.</title>
        <authorList>
            <person name="Dudek N.K."/>
            <person name="Sun C.L."/>
            <person name="Burstein D."/>
            <person name="Kantor R.S."/>
            <person name="Aliaga Goltsman D.S."/>
            <person name="Bik E.M."/>
            <person name="Thomas B.C."/>
            <person name="Banfield J.F."/>
            <person name="Relman D.A."/>
        </authorList>
    </citation>
    <scope>NUCLEOTIDE SEQUENCE [LARGE SCALE GENOMIC DNA]</scope>
    <source>
        <strain evidence="11">DOLJORAL78_47_16</strain>
    </source>
</reference>
<accession>A0A2G6KII0</accession>
<dbReference type="InterPro" id="IPR005835">
    <property type="entry name" value="NTP_transferase_dom"/>
</dbReference>
<evidence type="ECO:0000313" key="12">
    <source>
        <dbReference type="Proteomes" id="UP000230821"/>
    </source>
</evidence>
<dbReference type="GO" id="GO:0005524">
    <property type="term" value="F:ATP binding"/>
    <property type="evidence" value="ECO:0007669"/>
    <property type="project" value="UniProtKB-KW"/>
</dbReference>
<evidence type="ECO:0000256" key="1">
    <source>
        <dbReference type="ARBA" id="ARBA00010443"/>
    </source>
</evidence>
<gene>
    <name evidence="11" type="ORF">CSA56_04100</name>
</gene>
<evidence type="ECO:0000256" key="4">
    <source>
        <dbReference type="ARBA" id="ARBA00022695"/>
    </source>
</evidence>
<feature type="domain" description="Glucose-1-phosphate adenylyltransferase/Bifunctional protein GlmU-like C-terminal hexapeptide" evidence="10">
    <location>
        <begin position="293"/>
        <end position="382"/>
    </location>
</feature>
<dbReference type="Pfam" id="PF24894">
    <property type="entry name" value="Hexapep_GlmU"/>
    <property type="match status" value="1"/>
</dbReference>
<dbReference type="InterPro" id="IPR029044">
    <property type="entry name" value="Nucleotide-diphossugar_trans"/>
</dbReference>
<evidence type="ECO:0000256" key="2">
    <source>
        <dbReference type="ARBA" id="ARBA00022600"/>
    </source>
</evidence>
<dbReference type="SUPFAM" id="SSF51161">
    <property type="entry name" value="Trimeric LpxA-like enzymes"/>
    <property type="match status" value="1"/>
</dbReference>
<dbReference type="PANTHER" id="PTHR43523">
    <property type="entry name" value="GLUCOSE-1-PHOSPHATE ADENYLYLTRANSFERASE-RELATED"/>
    <property type="match status" value="1"/>
</dbReference>
<keyword evidence="8" id="KW-0119">Carbohydrate metabolism</keyword>
<dbReference type="InterPro" id="IPR056818">
    <property type="entry name" value="GlmU/GlgC-like_hexapep"/>
</dbReference>
<evidence type="ECO:0000256" key="3">
    <source>
        <dbReference type="ARBA" id="ARBA00022679"/>
    </source>
</evidence>
<dbReference type="EMBL" id="PDSK01000042">
    <property type="protein sequence ID" value="PIE35471.1"/>
    <property type="molecule type" value="Genomic_DNA"/>
</dbReference>
<dbReference type="InterPro" id="IPR011831">
    <property type="entry name" value="ADP-Glc_PPase"/>
</dbReference>
<keyword evidence="6" id="KW-0067">ATP-binding</keyword>
<keyword evidence="3 11" id="KW-0808">Transferase</keyword>
<comment type="caution">
    <text evidence="11">The sequence shown here is derived from an EMBL/GenBank/DDBJ whole genome shotgun (WGS) entry which is preliminary data.</text>
</comment>
<keyword evidence="4 11" id="KW-0548">Nucleotidyltransferase</keyword>
<evidence type="ECO:0000313" key="11">
    <source>
        <dbReference type="EMBL" id="PIE35471.1"/>
    </source>
</evidence>
<name>A0A2G6KII0_9BACT</name>
<evidence type="ECO:0000256" key="8">
    <source>
        <dbReference type="ARBA" id="ARBA00023277"/>
    </source>
</evidence>
<evidence type="ECO:0000259" key="9">
    <source>
        <dbReference type="Pfam" id="PF00483"/>
    </source>
</evidence>
<evidence type="ECO:0000259" key="10">
    <source>
        <dbReference type="Pfam" id="PF24894"/>
    </source>
</evidence>
<feature type="domain" description="Nucleotidyl transferase" evidence="9">
    <location>
        <begin position="6"/>
        <end position="259"/>
    </location>
</feature>
<dbReference type="Gene3D" id="3.90.550.10">
    <property type="entry name" value="Spore Coat Polysaccharide Biosynthesis Protein SpsA, Chain A"/>
    <property type="match status" value="1"/>
</dbReference>
<dbReference type="InterPro" id="IPR005836">
    <property type="entry name" value="ADP_Glu_pyroP_CS"/>
</dbReference>
<keyword evidence="7" id="KW-0320">Glycogen biosynthesis</keyword>
<dbReference type="Gene3D" id="2.160.10.10">
    <property type="entry name" value="Hexapeptide repeat proteins"/>
    <property type="match status" value="1"/>
</dbReference>
<dbReference type="PROSITE" id="PS00809">
    <property type="entry name" value="ADP_GLC_PYROPHOSPH_2"/>
    <property type="match status" value="1"/>
</dbReference>
<keyword evidence="5" id="KW-0547">Nucleotide-binding</keyword>
<dbReference type="AlphaFoldDB" id="A0A2G6KII0"/>
<dbReference type="GO" id="GO:0005978">
    <property type="term" value="P:glycogen biosynthetic process"/>
    <property type="evidence" value="ECO:0007669"/>
    <property type="project" value="UniProtKB-KW"/>
</dbReference>
<dbReference type="CDD" id="cd02508">
    <property type="entry name" value="ADP_Glucose_PP"/>
    <property type="match status" value="1"/>
</dbReference>
<dbReference type="InterPro" id="IPR011004">
    <property type="entry name" value="Trimer_LpxA-like_sf"/>
</dbReference>
<dbReference type="SUPFAM" id="SSF53448">
    <property type="entry name" value="Nucleotide-diphospho-sugar transferases"/>
    <property type="match status" value="1"/>
</dbReference>
<dbReference type="Proteomes" id="UP000230821">
    <property type="component" value="Unassembled WGS sequence"/>
</dbReference>
<organism evidence="11 12">
    <name type="scientific">candidate division KSB3 bacterium</name>
    <dbReference type="NCBI Taxonomy" id="2044937"/>
    <lineage>
        <taxon>Bacteria</taxon>
        <taxon>candidate division KSB3</taxon>
    </lineage>
</organism>
<dbReference type="GO" id="GO:0008878">
    <property type="term" value="F:glucose-1-phosphate adenylyltransferase activity"/>
    <property type="evidence" value="ECO:0007669"/>
    <property type="project" value="InterPro"/>
</dbReference>
<dbReference type="PANTHER" id="PTHR43523:SF2">
    <property type="entry name" value="GLUCOSE-1-PHOSPHATE ADENYLYLTRANSFERASE"/>
    <property type="match status" value="1"/>
</dbReference>
<dbReference type="Pfam" id="PF00483">
    <property type="entry name" value="NTP_transferase"/>
    <property type="match status" value="1"/>
</dbReference>